<gene>
    <name evidence="3" type="ORF">ALT_0055</name>
</gene>
<accession>A0AAN4PAC8</accession>
<feature type="region of interest" description="Disordered" evidence="1">
    <location>
        <begin position="1411"/>
        <end position="1436"/>
    </location>
</feature>
<reference evidence="3 4" key="1">
    <citation type="submission" date="2015-11" db="EMBL/GenBank/DDBJ databases">
        <title>Aspergillus lentulus strain IFM 54703T.</title>
        <authorList>
            <person name="Kusuya Y."/>
            <person name="Sakai K."/>
            <person name="Kamei K."/>
            <person name="Takahashi H."/>
            <person name="Yaguchi T."/>
        </authorList>
    </citation>
    <scope>NUCLEOTIDE SEQUENCE [LARGE SCALE GENOMIC DNA]</scope>
    <source>
        <strain evidence="3 4">IFM 54703</strain>
    </source>
</reference>
<keyword evidence="2" id="KW-1133">Transmembrane helix</keyword>
<evidence type="ECO:0000256" key="2">
    <source>
        <dbReference type="SAM" id="Phobius"/>
    </source>
</evidence>
<feature type="transmembrane region" description="Helical" evidence="2">
    <location>
        <begin position="1510"/>
        <end position="1543"/>
    </location>
</feature>
<feature type="transmembrane region" description="Helical" evidence="2">
    <location>
        <begin position="1455"/>
        <end position="1473"/>
    </location>
</feature>
<evidence type="ECO:0000313" key="3">
    <source>
        <dbReference type="EMBL" id="GAQ02734.1"/>
    </source>
</evidence>
<dbReference type="EMBL" id="BCLY01000001">
    <property type="protein sequence ID" value="GAQ02734.1"/>
    <property type="molecule type" value="Genomic_DNA"/>
</dbReference>
<organism evidence="3 4">
    <name type="scientific">Aspergillus lentulus</name>
    <dbReference type="NCBI Taxonomy" id="293939"/>
    <lineage>
        <taxon>Eukaryota</taxon>
        <taxon>Fungi</taxon>
        <taxon>Dikarya</taxon>
        <taxon>Ascomycota</taxon>
        <taxon>Pezizomycotina</taxon>
        <taxon>Eurotiomycetes</taxon>
        <taxon>Eurotiomycetidae</taxon>
        <taxon>Eurotiales</taxon>
        <taxon>Aspergillaceae</taxon>
        <taxon>Aspergillus</taxon>
        <taxon>Aspergillus subgen. Fumigati</taxon>
    </lineage>
</organism>
<dbReference type="Proteomes" id="UP000051487">
    <property type="component" value="Unassembled WGS sequence"/>
</dbReference>
<evidence type="ECO:0000256" key="1">
    <source>
        <dbReference type="SAM" id="MobiDB-lite"/>
    </source>
</evidence>
<sequence>MHASCPAELHSDQTNSVEDLPGFVAMLGEMQLLPAVKPGEGGLEHQRRSDFTYNKTSPPEIRLRFKWHISEPILYFSCLIFHPVNAPKSIRNHKVIFFPSPIMADANRELFDDLLASLKSLPEISYEALARRVHYKARHVSQFSSMMKYIADVDPYPSDDKSTNASLAGGEDCTARMERMGSYFLSHGVRSVDQNKWTIEWYEMAFTCLAYEMYMFWNDGIIRPLMPLLLGEHIENRIEVMGKKSLYTLPDAPGFTEFFLNEVQTKDFASNVMDTDAATGDHLFSISILLIADYLHYGTFQPRLTQIFDKERPAYQILAKWSQYSWEVEPDDESLKKTMLFCGQSATALLTGLEQPQLASLAVKGFYELVVNTSDNEAYTAAIKDALERMDIVVNSMLLPGTDIGLLQGPSTSVEEFSSLNEQPLTVMDHYQLRGSNAEGVQVRVVGFNGERPFATTSQVFRTTTGLRAVDPEIARACSPFAKIEPLKVGHVLYRKKGSSDETVEIKSMQVEPLSEGKLYGVSLPGTPESFYANGYLMAVNNPVQSIRSTTEALRSLSAEQRLACLASLKELNPMFGKHELQAINSRLTLELFGDHQVGKQRPISSSAVLPKISSPSHLIQIMRDTPRARSNGAPLDRLERTFTLTPAGGEEIQSGYQLPELSVVDGYVLADGEPQLKCTINSGRRTFQWTRQLHSNSFEHGVLEVHPHGLSGRGVILLSSSSEPTEVSGQQIYHFQAMKKNAEVEIDDESHPTARSAGSGQFVVTHHVNMTYDKSVWPADKERNQPDSPIPGMEVRTGIYKSPSGAQMPFSKIRALDDLRTAIKDKFNRDLGQLYDCYHTILESGQMRVKFQFKLASLIPFISDVGEDITTVFNVGFQSTLGTDLTLPILCQSFYIDFDVEEKTVTGALYEYNPLVRDLKGDRHYISGVVRVDESFDLLRSKVSRACAEISDPAMPVARSNKFQAAKITETLHLEQRTDINTLLEPTGYDEVVVHNISQALITSAMYYHMDDKQREDLTDQAKPTDLPSSLAGDLPADVKQFLREKYAPAFLCQMIKRDKKYGTYFSDKQKARLWYWWNGNGKTCLAKSKEYAQLTRISSGEAVKQYLGDELDGFMKDNPESWAETLYTELKSDRRMYWQSCVLDALDQSHNYADDWFKDAVGFIGANQLQYPCISNDTDRARQQLHDVLYNLILYVLTDNASIDQEVREDLKQDIEDFEDANDLDKSEDEASRAMKIIQQISEFITSAGEWITAIEKGLAAAFGGSKLFQISEAVFAKVADAIGDRIPGLLKIKGVASLAMVSIYALELFASLYGIISDWNEMPDGERAKAILEVVRVSVNAAAFAKGAWKQFRGRKGSYSPGDVIDTAELDQGFYKSIAEEGEGLESLCEAINPDASFQEVIGEHLTPEGAATSPGESETWGELPDRPPAGLPAEGEEIASKWKIGGNAIKIFNVCMGILLVAAATYSLVADWDKLSDRDKILNIISTLIQVLQVTMDIVELGEAMGVFAVTGAFATAIPVLGAVLVILGIVMMLVNFFLSLFGSSQPDPVADFVDDVGKKLLDQFEESPPPKLEYTISTDSVTVGQTTSIFVQGQNKSDQELTVTNVHITLTSGGEDDCLFNSDSFELVNDDDSAKDSSKHVYVTPGSIVGAELSNSQLGYDYSKNYSEYDLQVAGCKKETESSLLSLVLQPGESFKAWWTAEINKKGDSFVDVVEKSLFDRGHKQFPIVRA</sequence>
<name>A0AAN4PAC8_ASPLE</name>
<evidence type="ECO:0000313" key="4">
    <source>
        <dbReference type="Proteomes" id="UP000051487"/>
    </source>
</evidence>
<keyword evidence="2" id="KW-0812">Transmembrane</keyword>
<comment type="caution">
    <text evidence="3">The sequence shown here is derived from an EMBL/GenBank/DDBJ whole genome shotgun (WGS) entry which is preliminary data.</text>
</comment>
<protein>
    <submittedName>
        <fullName evidence="3">Uncharacterized protein</fullName>
    </submittedName>
</protein>
<keyword evidence="2" id="KW-0472">Membrane</keyword>
<feature type="transmembrane region" description="Helical" evidence="2">
    <location>
        <begin position="1298"/>
        <end position="1319"/>
    </location>
</feature>
<proteinExistence type="predicted"/>